<reference evidence="5" key="1">
    <citation type="submission" date="2020-05" db="EMBL/GenBank/DDBJ databases">
        <title>Evolutionary and genomic comparisons of hybrid uninucleate and nonhybrid Rhizoctonia fungi.</title>
        <authorList>
            <person name="Li C."/>
            <person name="Chen X."/>
        </authorList>
    </citation>
    <scope>NUCLEOTIDE SEQUENCE</scope>
    <source>
        <strain evidence="5">AG-1 IA</strain>
    </source>
</reference>
<protein>
    <submittedName>
        <fullName evidence="5">RNA recognition motif protein</fullName>
    </submittedName>
</protein>
<gene>
    <name evidence="5" type="ORF">RhiXN_00539</name>
</gene>
<feature type="region of interest" description="Disordered" evidence="3">
    <location>
        <begin position="451"/>
        <end position="563"/>
    </location>
</feature>
<dbReference type="PANTHER" id="PTHR19965">
    <property type="entry name" value="RNA AND EXPORT FACTOR BINDING PROTEIN"/>
    <property type="match status" value="1"/>
</dbReference>
<dbReference type="RefSeq" id="XP_043179370.1">
    <property type="nucleotide sequence ID" value="XM_043320358.1"/>
</dbReference>
<dbReference type="InterPro" id="IPR051229">
    <property type="entry name" value="ALYREF_mRNA_export"/>
</dbReference>
<dbReference type="Proteomes" id="UP000650533">
    <property type="component" value="Chromosome 4"/>
</dbReference>
<feature type="compositionally biased region" description="Basic and acidic residues" evidence="3">
    <location>
        <begin position="533"/>
        <end position="563"/>
    </location>
</feature>
<dbReference type="CDD" id="cd12418">
    <property type="entry name" value="RRM_Aly_REF_like"/>
    <property type="match status" value="1"/>
</dbReference>
<accession>A0A8H8NVJ8</accession>
<sequence>MPQLPSDVWAIVLCWLVSNHGTLSLKPSTLVSRGIGREADRLLWENLKIESLGALITLSRMILARARISLHLSTLCVQTTAPDCMAFKPMDIIQVQQALMRCTKLSALELWIGPGASGVELIRELDIPSLHAFSADLMVDTHLLRFLERHPSIRELHIGTETVGPVLPIHEYILPNLQVLEAPLPLATMLLPYRPVSHLKVWANYGLSQDMAIADALRLIDCMRLSTTGIVSFRFEDGPPYTPAIHQYGASFSQHMKLLGLLFIDREEEDQALQLAQLAPSLQIIQFDNAMANQRTSSEQRDFVLRLGQAFKYLRLVSFEDDYQKTYWGRLKNNKWARHRPPPPNNPDGQWVHDMAPGSAEEHKARPINSTTGDESARLLVSNLHYEVTEKDLSMIFGTIGTLSCEPTIRYDRSGRSTGVANVTFTHARDAKLAQKQLDGVMAKGEAMVVKLDSPPPGSRHQPTGRNATNTLLSRMEKKPLVDRLAEGAREASKKNTNDKAGPGPGPGPARSVRGKGKPTGGKGPRAKPAPKTAEDLDKELEAFMGEGDTKGENNKEEDISMA</sequence>
<dbReference type="SMART" id="SM00360">
    <property type="entry name" value="RRM"/>
    <property type="match status" value="1"/>
</dbReference>
<dbReference type="InterPro" id="IPR035979">
    <property type="entry name" value="RBD_domain_sf"/>
</dbReference>
<name>A0A8H8NVJ8_9AGAM</name>
<dbReference type="Gene3D" id="3.30.70.330">
    <property type="match status" value="1"/>
</dbReference>
<evidence type="ECO:0000313" key="5">
    <source>
        <dbReference type="EMBL" id="QRW19133.1"/>
    </source>
</evidence>
<feature type="compositionally biased region" description="Basic and acidic residues" evidence="3">
    <location>
        <begin position="475"/>
        <end position="498"/>
    </location>
</feature>
<dbReference type="EMBL" id="CP059661">
    <property type="protein sequence ID" value="QRW19133.1"/>
    <property type="molecule type" value="Genomic_DNA"/>
</dbReference>
<organism evidence="5 6">
    <name type="scientific">Rhizoctonia solani</name>
    <dbReference type="NCBI Taxonomy" id="456999"/>
    <lineage>
        <taxon>Eukaryota</taxon>
        <taxon>Fungi</taxon>
        <taxon>Dikarya</taxon>
        <taxon>Basidiomycota</taxon>
        <taxon>Agaricomycotina</taxon>
        <taxon>Agaricomycetes</taxon>
        <taxon>Cantharellales</taxon>
        <taxon>Ceratobasidiaceae</taxon>
        <taxon>Rhizoctonia</taxon>
    </lineage>
</organism>
<evidence type="ECO:0000256" key="1">
    <source>
        <dbReference type="ARBA" id="ARBA00022884"/>
    </source>
</evidence>
<evidence type="ECO:0000256" key="2">
    <source>
        <dbReference type="PROSITE-ProRule" id="PRU00176"/>
    </source>
</evidence>
<dbReference type="InterPro" id="IPR000504">
    <property type="entry name" value="RRM_dom"/>
</dbReference>
<evidence type="ECO:0000259" key="4">
    <source>
        <dbReference type="PROSITE" id="PS50102"/>
    </source>
</evidence>
<dbReference type="InterPro" id="IPR025715">
    <property type="entry name" value="FoP_C"/>
</dbReference>
<proteinExistence type="predicted"/>
<dbReference type="GO" id="GO:0005634">
    <property type="term" value="C:nucleus"/>
    <property type="evidence" value="ECO:0007669"/>
    <property type="project" value="TreeGrafter"/>
</dbReference>
<evidence type="ECO:0000313" key="6">
    <source>
        <dbReference type="Proteomes" id="UP000650533"/>
    </source>
</evidence>
<keyword evidence="1 2" id="KW-0694">RNA-binding</keyword>
<dbReference type="GO" id="GO:0003729">
    <property type="term" value="F:mRNA binding"/>
    <property type="evidence" value="ECO:0007669"/>
    <property type="project" value="TreeGrafter"/>
</dbReference>
<dbReference type="PROSITE" id="PS50102">
    <property type="entry name" value="RRM"/>
    <property type="match status" value="1"/>
</dbReference>
<dbReference type="SMART" id="SM01218">
    <property type="entry name" value="FoP_duplication"/>
    <property type="match status" value="1"/>
</dbReference>
<dbReference type="KEGG" id="rsx:RhiXN_00539"/>
<dbReference type="Pfam" id="PF00076">
    <property type="entry name" value="RRM_1"/>
    <property type="match status" value="1"/>
</dbReference>
<feature type="domain" description="RRM" evidence="4">
    <location>
        <begin position="377"/>
        <end position="455"/>
    </location>
</feature>
<dbReference type="Pfam" id="PF13865">
    <property type="entry name" value="FoP_duplication"/>
    <property type="match status" value="1"/>
</dbReference>
<dbReference type="InterPro" id="IPR012677">
    <property type="entry name" value="Nucleotide-bd_a/b_plait_sf"/>
</dbReference>
<evidence type="ECO:0000256" key="3">
    <source>
        <dbReference type="SAM" id="MobiDB-lite"/>
    </source>
</evidence>
<dbReference type="GeneID" id="67022821"/>
<dbReference type="PANTHER" id="PTHR19965:SF82">
    <property type="entry name" value="THO COMPLEX SUBUNIT 4"/>
    <property type="match status" value="1"/>
</dbReference>
<dbReference type="SUPFAM" id="SSF54928">
    <property type="entry name" value="RNA-binding domain, RBD"/>
    <property type="match status" value="1"/>
</dbReference>
<dbReference type="AlphaFoldDB" id="A0A8H8NVJ8"/>
<feature type="compositionally biased region" description="Polar residues" evidence="3">
    <location>
        <begin position="461"/>
        <end position="473"/>
    </location>
</feature>